<keyword evidence="4 7" id="KW-0812">Transmembrane</keyword>
<evidence type="ECO:0000313" key="10">
    <source>
        <dbReference type="Proteomes" id="UP000602076"/>
    </source>
</evidence>
<dbReference type="RefSeq" id="WP_190997577.1">
    <property type="nucleotide sequence ID" value="NZ_JACXSI010000012.1"/>
</dbReference>
<comment type="similarity">
    <text evidence="7">Belongs to the binding-protein-dependent transport system permease family.</text>
</comment>
<evidence type="ECO:0000256" key="6">
    <source>
        <dbReference type="ARBA" id="ARBA00023136"/>
    </source>
</evidence>
<dbReference type="Pfam" id="PF00528">
    <property type="entry name" value="BPD_transp_1"/>
    <property type="match status" value="1"/>
</dbReference>
<evidence type="ECO:0000256" key="4">
    <source>
        <dbReference type="ARBA" id="ARBA00022692"/>
    </source>
</evidence>
<dbReference type="PANTHER" id="PTHR30151">
    <property type="entry name" value="ALKANE SULFONATE ABC TRANSPORTER-RELATED, MEMBRANE SUBUNIT"/>
    <property type="match status" value="1"/>
</dbReference>
<reference evidence="9" key="1">
    <citation type="submission" date="2020-09" db="EMBL/GenBank/DDBJ databases">
        <title>Bacillus faecalis sp. nov., a moderately halophilic bacterium isolated from cow faeces.</title>
        <authorList>
            <person name="Jiang L."/>
            <person name="Lee J."/>
        </authorList>
    </citation>
    <scope>NUCLEOTIDE SEQUENCE</scope>
    <source>
        <strain evidence="9">AGMB 02131</strain>
    </source>
</reference>
<keyword evidence="3" id="KW-1003">Cell membrane</keyword>
<dbReference type="Proteomes" id="UP000602076">
    <property type="component" value="Unassembled WGS sequence"/>
</dbReference>
<organism evidence="9 10">
    <name type="scientific">Peribacillus faecalis</name>
    <dbReference type="NCBI Taxonomy" id="2772559"/>
    <lineage>
        <taxon>Bacteria</taxon>
        <taxon>Bacillati</taxon>
        <taxon>Bacillota</taxon>
        <taxon>Bacilli</taxon>
        <taxon>Bacillales</taxon>
        <taxon>Bacillaceae</taxon>
        <taxon>Peribacillus</taxon>
    </lineage>
</organism>
<sequence length="276" mass="30226">MLDLQQKAVEDNAVGKNRFIIKNKLAFLDRKIPTYFAPAGILVLIAFWQLVCSIGLVNELTLPSPYIVFTVGIELVLDGTLWIEIKASLLRISLGYLIGCFVGIVVGVLFGISKISERIGMPIVNLLYPIPKIAILPLIMLWLGIGEISKVTVIAIGVFFPIVYNTYMGVSQTSRLLINVAMTFGTNRWDLIRKVILPSSFPMVLSGMRISAGTSLLLLVSAEMVAAQHGIGAFVLLNADLLDISKVLVGVSVLCIIGITINYGLAWLEKKLIPWR</sequence>
<dbReference type="Gene3D" id="1.10.3720.10">
    <property type="entry name" value="MetI-like"/>
    <property type="match status" value="1"/>
</dbReference>
<accession>A0A927CY30</accession>
<dbReference type="SUPFAM" id="SSF161098">
    <property type="entry name" value="MetI-like"/>
    <property type="match status" value="1"/>
</dbReference>
<dbReference type="EMBL" id="JACXSI010000012">
    <property type="protein sequence ID" value="MBD3108040.1"/>
    <property type="molecule type" value="Genomic_DNA"/>
</dbReference>
<comment type="subcellular location">
    <subcellularLocation>
        <location evidence="1 7">Cell membrane</location>
        <topology evidence="1 7">Multi-pass membrane protein</topology>
    </subcellularLocation>
</comment>
<evidence type="ECO:0000256" key="2">
    <source>
        <dbReference type="ARBA" id="ARBA00022448"/>
    </source>
</evidence>
<feature type="transmembrane region" description="Helical" evidence="7">
    <location>
        <begin position="35"/>
        <end position="57"/>
    </location>
</feature>
<comment type="caution">
    <text evidence="9">The sequence shown here is derived from an EMBL/GenBank/DDBJ whole genome shotgun (WGS) entry which is preliminary data.</text>
</comment>
<keyword evidence="10" id="KW-1185">Reference proteome</keyword>
<dbReference type="GO" id="GO:0005886">
    <property type="term" value="C:plasma membrane"/>
    <property type="evidence" value="ECO:0007669"/>
    <property type="project" value="UniProtKB-SubCell"/>
</dbReference>
<feature type="transmembrane region" description="Helical" evidence="7">
    <location>
        <begin position="89"/>
        <end position="112"/>
    </location>
</feature>
<feature type="transmembrane region" description="Helical" evidence="7">
    <location>
        <begin position="151"/>
        <end position="170"/>
    </location>
</feature>
<keyword evidence="6 7" id="KW-0472">Membrane</keyword>
<feature type="transmembrane region" description="Helical" evidence="7">
    <location>
        <begin position="124"/>
        <end position="145"/>
    </location>
</feature>
<evidence type="ECO:0000313" key="9">
    <source>
        <dbReference type="EMBL" id="MBD3108040.1"/>
    </source>
</evidence>
<dbReference type="InterPro" id="IPR000515">
    <property type="entry name" value="MetI-like"/>
</dbReference>
<keyword evidence="2 7" id="KW-0813">Transport</keyword>
<feature type="transmembrane region" description="Helical" evidence="7">
    <location>
        <begin position="248"/>
        <end position="268"/>
    </location>
</feature>
<name>A0A927CY30_9BACI</name>
<feature type="domain" description="ABC transmembrane type-1" evidence="8">
    <location>
        <begin position="85"/>
        <end position="265"/>
    </location>
</feature>
<proteinExistence type="inferred from homology"/>
<evidence type="ECO:0000256" key="3">
    <source>
        <dbReference type="ARBA" id="ARBA00022475"/>
    </source>
</evidence>
<gene>
    <name evidence="9" type="ORF">IEO70_06640</name>
</gene>
<evidence type="ECO:0000256" key="5">
    <source>
        <dbReference type="ARBA" id="ARBA00022989"/>
    </source>
</evidence>
<feature type="transmembrane region" description="Helical" evidence="7">
    <location>
        <begin position="216"/>
        <end position="236"/>
    </location>
</feature>
<protein>
    <submittedName>
        <fullName evidence="9">ABC transporter permease</fullName>
    </submittedName>
</protein>
<evidence type="ECO:0000256" key="1">
    <source>
        <dbReference type="ARBA" id="ARBA00004651"/>
    </source>
</evidence>
<dbReference type="PANTHER" id="PTHR30151:SF38">
    <property type="entry name" value="ALIPHATIC SULFONATES TRANSPORT PERMEASE PROTEIN SSUC-RELATED"/>
    <property type="match status" value="1"/>
</dbReference>
<dbReference type="InterPro" id="IPR035906">
    <property type="entry name" value="MetI-like_sf"/>
</dbReference>
<evidence type="ECO:0000256" key="7">
    <source>
        <dbReference type="RuleBase" id="RU363032"/>
    </source>
</evidence>
<dbReference type="AlphaFoldDB" id="A0A927CY30"/>
<dbReference type="PROSITE" id="PS50928">
    <property type="entry name" value="ABC_TM1"/>
    <property type="match status" value="1"/>
</dbReference>
<dbReference type="GO" id="GO:0055085">
    <property type="term" value="P:transmembrane transport"/>
    <property type="evidence" value="ECO:0007669"/>
    <property type="project" value="InterPro"/>
</dbReference>
<evidence type="ECO:0000259" key="8">
    <source>
        <dbReference type="PROSITE" id="PS50928"/>
    </source>
</evidence>
<keyword evidence="5 7" id="KW-1133">Transmembrane helix</keyword>
<dbReference type="CDD" id="cd06261">
    <property type="entry name" value="TM_PBP2"/>
    <property type="match status" value="1"/>
</dbReference>